<keyword evidence="2" id="KW-1185">Reference proteome</keyword>
<dbReference type="Pfam" id="PF11185">
    <property type="entry name" value="DUF2971"/>
    <property type="match status" value="1"/>
</dbReference>
<evidence type="ECO:0000313" key="2">
    <source>
        <dbReference type="Proteomes" id="UP000184517"/>
    </source>
</evidence>
<gene>
    <name evidence="1" type="ORF">SAMN02745753_03975</name>
</gene>
<dbReference type="AlphaFoldDB" id="A0A1M5K1P0"/>
<dbReference type="RefSeq" id="WP_072841489.1">
    <property type="nucleotide sequence ID" value="NZ_FQVF01000022.1"/>
</dbReference>
<proteinExistence type="predicted"/>
<sequence length="241" mass="28357">MYLFIGDGLSENVKVCRYFSFEAFINLIETQMLTFTKVSNWEDPWENELSRYKLKTKDGLEDPQYGADRYFFGQCWTQKIESDAMWRIYSPNLSGVKIQTKIGKLNSILNARALGVEKVVYFSHWKEMFDLLSDDKSRYQTVKYKRDSFSHEEEVRFIVHPQDILDGNDYHERSHINLPIDIAEFIEAIEIDPRAPLWIENMLKTYAGRAIPRVSVTKSALYQPNTEFQVVREYVPVDPQL</sequence>
<dbReference type="EMBL" id="FQVF01000022">
    <property type="protein sequence ID" value="SHG46625.1"/>
    <property type="molecule type" value="Genomic_DNA"/>
</dbReference>
<dbReference type="InterPro" id="IPR021352">
    <property type="entry name" value="DUF2971"/>
</dbReference>
<name>A0A1M5K1P0_9GAMM</name>
<evidence type="ECO:0008006" key="3">
    <source>
        <dbReference type="Google" id="ProtNLM"/>
    </source>
</evidence>
<dbReference type="Proteomes" id="UP000184517">
    <property type="component" value="Unassembled WGS sequence"/>
</dbReference>
<protein>
    <recommendedName>
        <fullName evidence="3">DUF2971 domain-containing protein</fullName>
    </recommendedName>
</protein>
<reference evidence="2" key="1">
    <citation type="submission" date="2016-11" db="EMBL/GenBank/DDBJ databases">
        <authorList>
            <person name="Varghese N."/>
            <person name="Submissions S."/>
        </authorList>
    </citation>
    <scope>NUCLEOTIDE SEQUENCE [LARGE SCALE GENOMIC DNA]</scope>
    <source>
        <strain evidence="2">DSM 16579</strain>
    </source>
</reference>
<evidence type="ECO:0000313" key="1">
    <source>
        <dbReference type="EMBL" id="SHG46625.1"/>
    </source>
</evidence>
<accession>A0A1M5K1P0</accession>
<organism evidence="1 2">
    <name type="scientific">Marinomonas polaris DSM 16579</name>
    <dbReference type="NCBI Taxonomy" id="1122206"/>
    <lineage>
        <taxon>Bacteria</taxon>
        <taxon>Pseudomonadati</taxon>
        <taxon>Pseudomonadota</taxon>
        <taxon>Gammaproteobacteria</taxon>
        <taxon>Oceanospirillales</taxon>
        <taxon>Oceanospirillaceae</taxon>
        <taxon>Marinomonas</taxon>
    </lineage>
</organism>